<feature type="region of interest" description="Disordered" evidence="1">
    <location>
        <begin position="1"/>
        <end position="82"/>
    </location>
</feature>
<sequence>MPTNQPVIDTKPLPTSRPTTRTETPKPTRKPVTPRPTPRPETPKPTRKPVTPRPTPRPETEADEEACYASANPSTYSSEGADQSACYRHYTAADICGQVGQLISIESRWTNKL</sequence>
<gene>
    <name evidence="2" type="ORF">THAOC_08662</name>
</gene>
<reference evidence="2 3" key="1">
    <citation type="journal article" date="2012" name="Genome Biol.">
        <title>Genome and low-iron response of an oceanic diatom adapted to chronic iron limitation.</title>
        <authorList>
            <person name="Lommer M."/>
            <person name="Specht M."/>
            <person name="Roy A.S."/>
            <person name="Kraemer L."/>
            <person name="Andreson R."/>
            <person name="Gutowska M.A."/>
            <person name="Wolf J."/>
            <person name="Bergner S.V."/>
            <person name="Schilhabel M.B."/>
            <person name="Klostermeier U.C."/>
            <person name="Beiko R.G."/>
            <person name="Rosenstiel P."/>
            <person name="Hippler M."/>
            <person name="Laroche J."/>
        </authorList>
    </citation>
    <scope>NUCLEOTIDE SEQUENCE [LARGE SCALE GENOMIC DNA]</scope>
    <source>
        <strain evidence="2 3">CCMP1005</strain>
    </source>
</reference>
<name>K0SUE0_THAOC</name>
<feature type="compositionally biased region" description="Polar residues" evidence="1">
    <location>
        <begin position="71"/>
        <end position="81"/>
    </location>
</feature>
<accession>K0SUE0</accession>
<comment type="caution">
    <text evidence="2">The sequence shown here is derived from an EMBL/GenBank/DDBJ whole genome shotgun (WGS) entry which is preliminary data.</text>
</comment>
<evidence type="ECO:0000313" key="2">
    <source>
        <dbReference type="EMBL" id="EJK70018.1"/>
    </source>
</evidence>
<dbReference type="Proteomes" id="UP000266841">
    <property type="component" value="Unassembled WGS sequence"/>
</dbReference>
<feature type="compositionally biased region" description="Low complexity" evidence="1">
    <location>
        <begin position="10"/>
        <end position="22"/>
    </location>
</feature>
<keyword evidence="3" id="KW-1185">Reference proteome</keyword>
<proteinExistence type="predicted"/>
<organism evidence="2 3">
    <name type="scientific">Thalassiosira oceanica</name>
    <name type="common">Marine diatom</name>
    <dbReference type="NCBI Taxonomy" id="159749"/>
    <lineage>
        <taxon>Eukaryota</taxon>
        <taxon>Sar</taxon>
        <taxon>Stramenopiles</taxon>
        <taxon>Ochrophyta</taxon>
        <taxon>Bacillariophyta</taxon>
        <taxon>Coscinodiscophyceae</taxon>
        <taxon>Thalassiosirophycidae</taxon>
        <taxon>Thalassiosirales</taxon>
        <taxon>Thalassiosiraceae</taxon>
        <taxon>Thalassiosira</taxon>
    </lineage>
</organism>
<evidence type="ECO:0000313" key="3">
    <source>
        <dbReference type="Proteomes" id="UP000266841"/>
    </source>
</evidence>
<dbReference type="EMBL" id="AGNL01009195">
    <property type="protein sequence ID" value="EJK70018.1"/>
    <property type="molecule type" value="Genomic_DNA"/>
</dbReference>
<protein>
    <submittedName>
        <fullName evidence="2">Uncharacterized protein</fullName>
    </submittedName>
</protein>
<dbReference type="AlphaFoldDB" id="K0SUE0"/>
<evidence type="ECO:0000256" key="1">
    <source>
        <dbReference type="SAM" id="MobiDB-lite"/>
    </source>
</evidence>